<accession>A0A3A9ATI8</accession>
<dbReference type="GO" id="GO:0046961">
    <property type="term" value="F:proton-transporting ATPase activity, rotational mechanism"/>
    <property type="evidence" value="ECO:0007669"/>
    <property type="project" value="TreeGrafter"/>
</dbReference>
<keyword evidence="5 12" id="KW-0375">Hydrogen ion transport</keyword>
<keyword evidence="14" id="KW-0175">Coiled coil</keyword>
<dbReference type="GO" id="GO:0045259">
    <property type="term" value="C:proton-transporting ATP synthase complex"/>
    <property type="evidence" value="ECO:0007669"/>
    <property type="project" value="UniProtKB-KW"/>
</dbReference>
<keyword evidence="8 12" id="KW-0472">Membrane</keyword>
<sequence>MEPRLFDLDLQLLADSALMIIAVMVLFGVASYFLFNPVREMLAKRQAKIKGELDSAAKDKEDAAELKKQYEEKLKNIDREAEEILGDARKRALENENKIVAEAKEEAARIIDRAKVEAELEKQKAADDVKREMVVLASMMAGKVVKASIDTTIQESLINETLKEIGESTWQS</sequence>
<evidence type="ECO:0000256" key="4">
    <source>
        <dbReference type="ARBA" id="ARBA00022692"/>
    </source>
</evidence>
<dbReference type="Proteomes" id="UP000280696">
    <property type="component" value="Unassembled WGS sequence"/>
</dbReference>
<evidence type="ECO:0000256" key="2">
    <source>
        <dbReference type="ARBA" id="ARBA00022448"/>
    </source>
</evidence>
<keyword evidence="12" id="KW-1003">Cell membrane</keyword>
<comment type="caution">
    <text evidence="15">The sequence shown here is derived from an EMBL/GenBank/DDBJ whole genome shotgun (WGS) entry which is preliminary data.</text>
</comment>
<dbReference type="PANTHER" id="PTHR33445:SF2">
    <property type="entry name" value="ATP SYNTHASE SUBUNIT B', CHLOROPLASTIC"/>
    <property type="match status" value="1"/>
</dbReference>
<comment type="subunit">
    <text evidence="12">F-type ATPases have 2 components, F(1) - the catalytic core - and F(0) - the membrane proton channel. F(1) has five subunits: alpha(3), beta(3), gamma(1), delta(1), epsilon(1). F(0) has three main subunits: a(1), b(2) and c(10-14). The alpha and beta chains form an alternating ring which encloses part of the gamma chain. F(1) is attached to F(0) by a central stalk formed by the gamma and epsilon chains, while a peripheral stalk is formed by the delta and b chains.</text>
</comment>
<dbReference type="EMBL" id="RAYQ01000014">
    <property type="protein sequence ID" value="RKI90516.1"/>
    <property type="molecule type" value="Genomic_DNA"/>
</dbReference>
<evidence type="ECO:0000256" key="1">
    <source>
        <dbReference type="ARBA" id="ARBA00005513"/>
    </source>
</evidence>
<dbReference type="GO" id="GO:0016787">
    <property type="term" value="F:hydrolase activity"/>
    <property type="evidence" value="ECO:0007669"/>
    <property type="project" value="UniProtKB-KW"/>
</dbReference>
<name>A0A3A9ATI8_9FIRM</name>
<evidence type="ECO:0000313" key="15">
    <source>
        <dbReference type="EMBL" id="RKI90516.1"/>
    </source>
</evidence>
<dbReference type="CDD" id="cd06503">
    <property type="entry name" value="ATP-synt_Fo_b"/>
    <property type="match status" value="1"/>
</dbReference>
<gene>
    <name evidence="12 15" type="primary">atpF</name>
    <name evidence="15" type="ORF">D7V94_13920</name>
</gene>
<dbReference type="Pfam" id="PF00430">
    <property type="entry name" value="ATP-synt_B"/>
    <property type="match status" value="1"/>
</dbReference>
<reference evidence="15 16" key="1">
    <citation type="submission" date="2018-09" db="EMBL/GenBank/DDBJ databases">
        <title>Murine metabolic-syndrome-specific gut microbial biobank.</title>
        <authorList>
            <person name="Liu C."/>
        </authorList>
    </citation>
    <scope>NUCLEOTIDE SEQUENCE [LARGE SCALE GENOMIC DNA]</scope>
    <source>
        <strain evidence="15 16">0.1xD8-82</strain>
    </source>
</reference>
<keyword evidence="16" id="KW-1185">Reference proteome</keyword>
<dbReference type="InterPro" id="IPR028987">
    <property type="entry name" value="ATP_synth_B-like_membr_sf"/>
</dbReference>
<dbReference type="OrthoDB" id="1766706at2"/>
<dbReference type="SUPFAM" id="SSF81573">
    <property type="entry name" value="F1F0 ATP synthase subunit B, membrane domain"/>
    <property type="match status" value="1"/>
</dbReference>
<feature type="transmembrane region" description="Helical" evidence="12">
    <location>
        <begin position="12"/>
        <end position="35"/>
    </location>
</feature>
<evidence type="ECO:0000256" key="11">
    <source>
        <dbReference type="ARBA" id="ARBA00037847"/>
    </source>
</evidence>
<dbReference type="PANTHER" id="PTHR33445">
    <property type="entry name" value="ATP SYNTHASE SUBUNIT B', CHLOROPLASTIC"/>
    <property type="match status" value="1"/>
</dbReference>
<comment type="function">
    <text evidence="12">Component of the F(0) channel, it forms part of the peripheral stalk, linking F(1) to F(0).</text>
</comment>
<keyword evidence="9 12" id="KW-0066">ATP synthesis</keyword>
<keyword evidence="6 12" id="KW-1133">Transmembrane helix</keyword>
<dbReference type="RefSeq" id="WP_120470778.1">
    <property type="nucleotide sequence ID" value="NZ_CATAJS010000043.1"/>
</dbReference>
<evidence type="ECO:0000256" key="5">
    <source>
        <dbReference type="ARBA" id="ARBA00022781"/>
    </source>
</evidence>
<comment type="subcellular location">
    <subcellularLocation>
        <location evidence="12">Cell membrane</location>
        <topology evidence="12">Single-pass membrane protein</topology>
    </subcellularLocation>
    <subcellularLocation>
        <location evidence="11">Endomembrane system</location>
        <topology evidence="11">Single-pass membrane protein</topology>
    </subcellularLocation>
</comment>
<evidence type="ECO:0000256" key="8">
    <source>
        <dbReference type="ARBA" id="ARBA00023136"/>
    </source>
</evidence>
<comment type="similarity">
    <text evidence="1 12 13">Belongs to the ATPase B chain family.</text>
</comment>
<dbReference type="InterPro" id="IPR002146">
    <property type="entry name" value="ATP_synth_b/b'su_bac/chlpt"/>
</dbReference>
<dbReference type="InterPro" id="IPR050059">
    <property type="entry name" value="ATP_synthase_B_chain"/>
</dbReference>
<comment type="function">
    <text evidence="10 12">F(1)F(0) ATP synthase produces ATP from ADP in the presence of a proton or sodium gradient. F-type ATPases consist of two structural domains, F(1) containing the extramembraneous catalytic core and F(0) containing the membrane proton channel, linked together by a central stalk and a peripheral stalk. During catalysis, ATP synthesis in the catalytic domain of F(1) is coupled via a rotary mechanism of the central stalk subunits to proton translocation.</text>
</comment>
<feature type="coiled-coil region" evidence="14">
    <location>
        <begin position="53"/>
        <end position="124"/>
    </location>
</feature>
<evidence type="ECO:0000256" key="13">
    <source>
        <dbReference type="RuleBase" id="RU003848"/>
    </source>
</evidence>
<dbReference type="GO" id="GO:0005886">
    <property type="term" value="C:plasma membrane"/>
    <property type="evidence" value="ECO:0007669"/>
    <property type="project" value="UniProtKB-SubCell"/>
</dbReference>
<keyword evidence="3 12" id="KW-0138">CF(0)</keyword>
<keyword evidence="15" id="KW-0378">Hydrolase</keyword>
<evidence type="ECO:0000256" key="9">
    <source>
        <dbReference type="ARBA" id="ARBA00023310"/>
    </source>
</evidence>
<evidence type="ECO:0000313" key="16">
    <source>
        <dbReference type="Proteomes" id="UP000280696"/>
    </source>
</evidence>
<dbReference type="InterPro" id="IPR005864">
    <property type="entry name" value="ATP_synth_F0_bsu_bac"/>
</dbReference>
<proteinExistence type="inferred from homology"/>
<keyword evidence="4 12" id="KW-0812">Transmembrane</keyword>
<evidence type="ECO:0000256" key="3">
    <source>
        <dbReference type="ARBA" id="ARBA00022547"/>
    </source>
</evidence>
<evidence type="ECO:0000256" key="6">
    <source>
        <dbReference type="ARBA" id="ARBA00022989"/>
    </source>
</evidence>
<organism evidence="15 16">
    <name type="scientific">Parablautia intestinalis</name>
    <dbReference type="NCBI Taxonomy" id="2320100"/>
    <lineage>
        <taxon>Bacteria</taxon>
        <taxon>Bacillati</taxon>
        <taxon>Bacillota</taxon>
        <taxon>Clostridia</taxon>
        <taxon>Lachnospirales</taxon>
        <taxon>Lachnospiraceae</taxon>
        <taxon>Parablautia</taxon>
    </lineage>
</organism>
<keyword evidence="2 12" id="KW-0813">Transport</keyword>
<protein>
    <recommendedName>
        <fullName evidence="12">ATP synthase subunit b</fullName>
    </recommendedName>
    <alternativeName>
        <fullName evidence="12">ATP synthase F(0) sector subunit b</fullName>
    </alternativeName>
    <alternativeName>
        <fullName evidence="12">ATPase subunit I</fullName>
    </alternativeName>
    <alternativeName>
        <fullName evidence="12">F-type ATPase subunit b</fullName>
        <shortName evidence="12">F-ATPase subunit b</shortName>
    </alternativeName>
</protein>
<dbReference type="NCBIfam" id="TIGR01144">
    <property type="entry name" value="ATP_synt_b"/>
    <property type="match status" value="1"/>
</dbReference>
<evidence type="ECO:0000256" key="10">
    <source>
        <dbReference type="ARBA" id="ARBA00025198"/>
    </source>
</evidence>
<dbReference type="AlphaFoldDB" id="A0A3A9ATI8"/>
<dbReference type="HAMAP" id="MF_01398">
    <property type="entry name" value="ATP_synth_b_bprime"/>
    <property type="match status" value="1"/>
</dbReference>
<dbReference type="GO" id="GO:0046933">
    <property type="term" value="F:proton-transporting ATP synthase activity, rotational mechanism"/>
    <property type="evidence" value="ECO:0007669"/>
    <property type="project" value="UniProtKB-UniRule"/>
</dbReference>
<evidence type="ECO:0000256" key="7">
    <source>
        <dbReference type="ARBA" id="ARBA00023065"/>
    </source>
</evidence>
<evidence type="ECO:0000256" key="14">
    <source>
        <dbReference type="SAM" id="Coils"/>
    </source>
</evidence>
<evidence type="ECO:0000256" key="12">
    <source>
        <dbReference type="HAMAP-Rule" id="MF_01398"/>
    </source>
</evidence>
<dbReference type="GO" id="GO:0012505">
    <property type="term" value="C:endomembrane system"/>
    <property type="evidence" value="ECO:0007669"/>
    <property type="project" value="UniProtKB-SubCell"/>
</dbReference>
<dbReference type="Gene3D" id="6.10.250.1580">
    <property type="match status" value="1"/>
</dbReference>
<keyword evidence="7 12" id="KW-0406">Ion transport</keyword>